<dbReference type="Pfam" id="PF12076">
    <property type="entry name" value="CER1-like_C"/>
    <property type="match status" value="1"/>
</dbReference>
<keyword evidence="4" id="KW-1185">Reference proteome</keyword>
<evidence type="ECO:0000256" key="1">
    <source>
        <dbReference type="ARBA" id="ARBA00004141"/>
    </source>
</evidence>
<evidence type="ECO:0000259" key="2">
    <source>
        <dbReference type="Pfam" id="PF12076"/>
    </source>
</evidence>
<protein>
    <recommendedName>
        <fullName evidence="2">Very-long-chain aldehyde decarbonylase CER1-like C-terminal domain-containing protein</fullName>
    </recommendedName>
</protein>
<comment type="caution">
    <text evidence="3">The sequence shown here is derived from an EMBL/GenBank/DDBJ whole genome shotgun (WGS) entry which is preliminary data.</text>
</comment>
<feature type="domain" description="Very-long-chain aldehyde decarbonylase CER1-like C-terminal" evidence="2">
    <location>
        <begin position="20"/>
        <end position="112"/>
    </location>
</feature>
<dbReference type="GO" id="GO:0016020">
    <property type="term" value="C:membrane"/>
    <property type="evidence" value="ECO:0007669"/>
    <property type="project" value="UniProtKB-SubCell"/>
</dbReference>
<sequence length="170" mass="19068">MGPAATAVLHMIHRCTTDVLLLGDAGGKMAAVLASALCQREIQVQIVDKDLYESLKQELRPETHEHLVLLSGWSHCSSKVWLVGDKLTGEEQRRAQARVHFVPYSQFPPDAVEEPPANLERREGVDAGVLELVIRQLARVPRSDTHMERLLHPDAHGRRALLHARVLFRL</sequence>
<name>A0A811NTD3_9POAL</name>
<reference evidence="3" key="1">
    <citation type="submission" date="2020-10" db="EMBL/GenBank/DDBJ databases">
        <authorList>
            <person name="Han B."/>
            <person name="Lu T."/>
            <person name="Zhao Q."/>
            <person name="Huang X."/>
            <person name="Zhao Y."/>
        </authorList>
    </citation>
    <scope>NUCLEOTIDE SEQUENCE</scope>
</reference>
<accession>A0A811NTD3</accession>
<gene>
    <name evidence="3" type="ORF">NCGR_LOCUS20278</name>
</gene>
<dbReference type="EMBL" id="CAJGYO010000005">
    <property type="protein sequence ID" value="CAD6229779.1"/>
    <property type="molecule type" value="Genomic_DNA"/>
</dbReference>
<dbReference type="AlphaFoldDB" id="A0A811NTD3"/>
<dbReference type="Proteomes" id="UP000604825">
    <property type="component" value="Unassembled WGS sequence"/>
</dbReference>
<evidence type="ECO:0000313" key="3">
    <source>
        <dbReference type="EMBL" id="CAD6229779.1"/>
    </source>
</evidence>
<proteinExistence type="predicted"/>
<evidence type="ECO:0000313" key="4">
    <source>
        <dbReference type="Proteomes" id="UP000604825"/>
    </source>
</evidence>
<comment type="subcellular location">
    <subcellularLocation>
        <location evidence="1">Membrane</location>
        <topology evidence="1">Multi-pass membrane protein</topology>
    </subcellularLocation>
</comment>
<dbReference type="InterPro" id="IPR021940">
    <property type="entry name" value="CER1-like_C"/>
</dbReference>
<dbReference type="OrthoDB" id="408954at2759"/>
<organism evidence="3 4">
    <name type="scientific">Miscanthus lutarioriparius</name>
    <dbReference type="NCBI Taxonomy" id="422564"/>
    <lineage>
        <taxon>Eukaryota</taxon>
        <taxon>Viridiplantae</taxon>
        <taxon>Streptophyta</taxon>
        <taxon>Embryophyta</taxon>
        <taxon>Tracheophyta</taxon>
        <taxon>Spermatophyta</taxon>
        <taxon>Magnoliopsida</taxon>
        <taxon>Liliopsida</taxon>
        <taxon>Poales</taxon>
        <taxon>Poaceae</taxon>
        <taxon>PACMAD clade</taxon>
        <taxon>Panicoideae</taxon>
        <taxon>Andropogonodae</taxon>
        <taxon>Andropogoneae</taxon>
        <taxon>Saccharinae</taxon>
        <taxon>Miscanthus</taxon>
    </lineage>
</organism>